<dbReference type="PANTHER" id="PTHR43244">
    <property type="match status" value="1"/>
</dbReference>
<dbReference type="InterPro" id="IPR019910">
    <property type="entry name" value="Lucif-like_OxRdtase_MSMEG_4879"/>
</dbReference>
<feature type="domain" description="Luciferase-like" evidence="1">
    <location>
        <begin position="4"/>
        <end position="275"/>
    </location>
</feature>
<dbReference type="InterPro" id="IPR011251">
    <property type="entry name" value="Luciferase-like_dom"/>
</dbReference>
<dbReference type="RefSeq" id="WP_192787436.1">
    <property type="nucleotide sequence ID" value="NZ_JADBEK010000001.1"/>
</dbReference>
<dbReference type="EMBL" id="JADBEK010000001">
    <property type="protein sequence ID" value="MBE1586959.1"/>
    <property type="molecule type" value="Genomic_DNA"/>
</dbReference>
<dbReference type="InterPro" id="IPR050564">
    <property type="entry name" value="F420-G6PD/mer"/>
</dbReference>
<sequence length="297" mass="31389">MKIGVYLHSGGADVNSLVGQVRDARAAGFESAFFSQLTSWDSITVAALAGREVPGIEVGTAVVQTYPRHPLALAGQALTAQSVSGNTFTLGLGPSHREIVEGVFGLSYDRPARHVREYLSALMPLLRGETVEYRGETLSVAGQVNAPGATTPPVLLSALGPVMLRMAGELADGTVTVWTGARAIGEHIVPRITEAARAAGRPSPRVVASAMVAVTNDHERVRNQIGERFGFAGSFASYGSMLERQGLSGVHETVIAGDEGTVEKAISRYADAGATEFLVSPVGDEQEQARTLDFFRR</sequence>
<dbReference type="NCBIfam" id="TIGR03564">
    <property type="entry name" value="F420_MSMEG_4879"/>
    <property type="match status" value="1"/>
</dbReference>
<dbReference type="InterPro" id="IPR036661">
    <property type="entry name" value="Luciferase-like_sf"/>
</dbReference>
<dbReference type="SUPFAM" id="SSF51679">
    <property type="entry name" value="Bacterial luciferase-like"/>
    <property type="match status" value="1"/>
</dbReference>
<name>A0ABR9M243_9ACTN</name>
<dbReference type="Gene3D" id="3.20.20.30">
    <property type="entry name" value="Luciferase-like domain"/>
    <property type="match status" value="1"/>
</dbReference>
<reference evidence="2 3" key="1">
    <citation type="submission" date="2020-10" db="EMBL/GenBank/DDBJ databases">
        <title>Sequencing the genomes of 1000 actinobacteria strains.</title>
        <authorList>
            <person name="Klenk H.-P."/>
        </authorList>
    </citation>
    <scope>NUCLEOTIDE SEQUENCE [LARGE SCALE GENOMIC DNA]</scope>
    <source>
        <strain evidence="2 3">DSM 43173</strain>
    </source>
</reference>
<dbReference type="PANTHER" id="PTHR43244:SF2">
    <property type="entry name" value="CONSERVED HYPOTHETICAL ALANINE AND PROLINE-RICH PROTEIN"/>
    <property type="match status" value="1"/>
</dbReference>
<dbReference type="Pfam" id="PF00296">
    <property type="entry name" value="Bac_luciferase"/>
    <property type="match status" value="1"/>
</dbReference>
<dbReference type="CDD" id="cd01097">
    <property type="entry name" value="Tetrahydromethanopterin_reductase"/>
    <property type="match status" value="1"/>
</dbReference>
<proteinExistence type="predicted"/>
<evidence type="ECO:0000313" key="2">
    <source>
        <dbReference type="EMBL" id="MBE1586959.1"/>
    </source>
</evidence>
<organism evidence="2 3">
    <name type="scientific">Nonomuraea angiospora</name>
    <dbReference type="NCBI Taxonomy" id="46172"/>
    <lineage>
        <taxon>Bacteria</taxon>
        <taxon>Bacillati</taxon>
        <taxon>Actinomycetota</taxon>
        <taxon>Actinomycetes</taxon>
        <taxon>Streptosporangiales</taxon>
        <taxon>Streptosporangiaceae</taxon>
        <taxon>Nonomuraea</taxon>
    </lineage>
</organism>
<evidence type="ECO:0000313" key="3">
    <source>
        <dbReference type="Proteomes" id="UP000633509"/>
    </source>
</evidence>
<accession>A0ABR9M243</accession>
<dbReference type="Proteomes" id="UP000633509">
    <property type="component" value="Unassembled WGS sequence"/>
</dbReference>
<keyword evidence="3" id="KW-1185">Reference proteome</keyword>
<comment type="caution">
    <text evidence="2">The sequence shown here is derived from an EMBL/GenBank/DDBJ whole genome shotgun (WGS) entry which is preliminary data.</text>
</comment>
<evidence type="ECO:0000259" key="1">
    <source>
        <dbReference type="Pfam" id="PF00296"/>
    </source>
</evidence>
<gene>
    <name evidence="2" type="ORF">H4W80_005217</name>
</gene>
<protein>
    <submittedName>
        <fullName evidence="2">F420-dependent oxidoreductase-like protein</fullName>
    </submittedName>
</protein>